<feature type="region of interest" description="Disordered" evidence="1">
    <location>
        <begin position="392"/>
        <end position="424"/>
    </location>
</feature>
<organism evidence="3 4">
    <name type="scientific">Tuber magnatum</name>
    <name type="common">white Piedmont truffle</name>
    <dbReference type="NCBI Taxonomy" id="42249"/>
    <lineage>
        <taxon>Eukaryota</taxon>
        <taxon>Fungi</taxon>
        <taxon>Dikarya</taxon>
        <taxon>Ascomycota</taxon>
        <taxon>Pezizomycotina</taxon>
        <taxon>Pezizomycetes</taxon>
        <taxon>Pezizales</taxon>
        <taxon>Tuberaceae</taxon>
        <taxon>Tuber</taxon>
    </lineage>
</organism>
<keyword evidence="4" id="KW-1185">Reference proteome</keyword>
<evidence type="ECO:0000313" key="4">
    <source>
        <dbReference type="Proteomes" id="UP000246991"/>
    </source>
</evidence>
<comment type="caution">
    <text evidence="3">The sequence shown here is derived from an EMBL/GenBank/DDBJ whole genome shotgun (WGS) entry which is preliminary data.</text>
</comment>
<reference evidence="3 4" key="1">
    <citation type="submission" date="2018-03" db="EMBL/GenBank/DDBJ databases">
        <title>Genomes of Pezizomycetes fungi and the evolution of truffles.</title>
        <authorList>
            <person name="Murat C."/>
            <person name="Payen T."/>
            <person name="Noel B."/>
            <person name="Kuo A."/>
            <person name="Martin F.M."/>
        </authorList>
    </citation>
    <scope>NUCLEOTIDE SEQUENCE [LARGE SCALE GENOMIC DNA]</scope>
    <source>
        <strain evidence="3">091103-1</strain>
    </source>
</reference>
<dbReference type="Pfam" id="PF14479">
    <property type="entry name" value="HeLo"/>
    <property type="match status" value="1"/>
</dbReference>
<proteinExistence type="predicted"/>
<protein>
    <recommendedName>
        <fullName evidence="2">Prion-inhibition and propagation HeLo domain-containing protein</fullName>
    </recommendedName>
</protein>
<evidence type="ECO:0000256" key="1">
    <source>
        <dbReference type="SAM" id="MobiDB-lite"/>
    </source>
</evidence>
<name>A0A317SL57_9PEZI</name>
<gene>
    <name evidence="3" type="ORF">C7212DRAFT_359104</name>
</gene>
<accession>A0A317SL57</accession>
<dbReference type="InterPro" id="IPR029498">
    <property type="entry name" value="HeLo_dom"/>
</dbReference>
<feature type="domain" description="Prion-inhibition and propagation HeLo" evidence="2">
    <location>
        <begin position="10"/>
        <end position="219"/>
    </location>
</feature>
<feature type="compositionally biased region" description="Polar residues" evidence="1">
    <location>
        <begin position="399"/>
        <end position="413"/>
    </location>
</feature>
<dbReference type="STRING" id="42249.A0A317SL57"/>
<dbReference type="OrthoDB" id="20872at2759"/>
<feature type="region of interest" description="Disordered" evidence="1">
    <location>
        <begin position="289"/>
        <end position="311"/>
    </location>
</feature>
<dbReference type="Proteomes" id="UP000246991">
    <property type="component" value="Unassembled WGS sequence"/>
</dbReference>
<dbReference type="AlphaFoldDB" id="A0A317SL57"/>
<evidence type="ECO:0000313" key="3">
    <source>
        <dbReference type="EMBL" id="PWW74196.1"/>
    </source>
</evidence>
<dbReference type="EMBL" id="PYWC01000065">
    <property type="protein sequence ID" value="PWW74196.1"/>
    <property type="molecule type" value="Genomic_DNA"/>
</dbReference>
<sequence length="832" mass="91289">MDPLSVTSLVAGIPGLFTSCLQIYGLISSAASHGPDFQVMLSRVDVEHARFLLWGGTVGLIQSSTLSTGSGIDPRIIHPQIRETIAKILSCIQKSFDDTEKLKRRYGLMPGEGRSPLPPGNSMQLYGKSSPPPFLSLSIFKGIYERQQLAAIETQKQNSVLKRARWAISDKERFITAIEDLKAFNDSLHSLLPDIEWKTQERLRQEVLTSQDEDVLRLLQEASEGTHTGLNRAATIRLSRLNSRHQLPKVPTPASYELPATSAHGLGSTTGGAWGVIASLSRASNQDPYLEASSVEKPRSGSLPGGAALTGGCDREEHNASANFVELPGGDFNLSANLPSSRPPTAKRELEISALSRATEREALDVPEEPDIFYLAGASNLLDLPNSFWGGEVTPPPSDTISELSAENSSNAPKSGVQHYDDTSPAVTPNLTGMFYICIDFQDRGTRAAITHSSAPKDFRVVGGWPDNDTCDSYIQSIWVPSVLAYDKFNSRCRWGHQVQRSQDQASRFIAHLQGEKTGLMTYLERHGRTLQNALEEYFDHLLRHLIGAAKKKYGHHVYAASGIKCVLVVSNKWESSVCTPLRNAIQRGLSSIGTDSDVTLQVDTSLAASYISARLFTLRLENEIGADGNSVEGNGELFMVCHVTLETRKAIVPPLPFSQVSQPLTSNRAQTIQTFQAQHPHVINYCPPQSSAIGMQSLYSEFEKFLERYYEYTGIHSRKPYNGAQENWLGIIQDYSGGSNVWISCPYGPDCYECHCAGGELRITKEQMEGILKSFFAEGIYLCGELGSWCGAMCEYLRRELPEQSIYQLPVSATEVVTGATVAALGRGTKT</sequence>
<evidence type="ECO:0000259" key="2">
    <source>
        <dbReference type="Pfam" id="PF14479"/>
    </source>
</evidence>
<dbReference type="PANTHER" id="PTHR37542">
    <property type="entry name" value="HELO DOMAIN-CONTAINING PROTEIN-RELATED"/>
    <property type="match status" value="1"/>
</dbReference>
<dbReference type="InterPro" id="IPR038305">
    <property type="entry name" value="HeLo_sf"/>
</dbReference>
<dbReference type="Gene3D" id="1.20.120.1020">
    <property type="entry name" value="Prion-inhibition and propagation, HeLo domain"/>
    <property type="match status" value="1"/>
</dbReference>